<evidence type="ECO:0000313" key="2">
    <source>
        <dbReference type="EMBL" id="SDI30570.1"/>
    </source>
</evidence>
<feature type="domain" description="NAD(P)-binding" evidence="1">
    <location>
        <begin position="9"/>
        <end position="309"/>
    </location>
</feature>
<dbReference type="Proteomes" id="UP000199017">
    <property type="component" value="Unassembled WGS sequence"/>
</dbReference>
<gene>
    <name evidence="2" type="ORF">SAMN05216352_106198</name>
</gene>
<keyword evidence="3" id="KW-1185">Reference proteome</keyword>
<dbReference type="Pfam" id="PF16363">
    <property type="entry name" value="GDP_Man_Dehyd"/>
    <property type="match status" value="1"/>
</dbReference>
<dbReference type="CDD" id="cd05257">
    <property type="entry name" value="Arna_like_SDR_e"/>
    <property type="match status" value="1"/>
</dbReference>
<protein>
    <submittedName>
        <fullName evidence="2">dTDP-glucose 4,6-dehydratase</fullName>
    </submittedName>
</protein>
<dbReference type="PANTHER" id="PTHR43000">
    <property type="entry name" value="DTDP-D-GLUCOSE 4,6-DEHYDRATASE-RELATED"/>
    <property type="match status" value="1"/>
</dbReference>
<proteinExistence type="predicted"/>
<dbReference type="STRING" id="930129.SAMN05216352_106198"/>
<dbReference type="InterPro" id="IPR045869">
    <property type="entry name" value="Arna-like_SDR_e"/>
</dbReference>
<dbReference type="InterPro" id="IPR026390">
    <property type="entry name" value="LegB-like"/>
</dbReference>
<dbReference type="SUPFAM" id="SSF51735">
    <property type="entry name" value="NAD(P)-binding Rossmann-fold domains"/>
    <property type="match status" value="1"/>
</dbReference>
<reference evidence="2 3" key="1">
    <citation type="submission" date="2016-10" db="EMBL/GenBank/DDBJ databases">
        <authorList>
            <person name="de Groot N.N."/>
        </authorList>
    </citation>
    <scope>NUCLEOTIDE SEQUENCE [LARGE SCALE GENOMIC DNA]</scope>
    <source>
        <strain evidence="3">P4B,CCM 7963,CECT 7998,DSM 25260,IBRC-M 10614,KCTC 13821</strain>
    </source>
</reference>
<organism evidence="2 3">
    <name type="scientific">Alteribacillus bidgolensis</name>
    <dbReference type="NCBI Taxonomy" id="930129"/>
    <lineage>
        <taxon>Bacteria</taxon>
        <taxon>Bacillati</taxon>
        <taxon>Bacillota</taxon>
        <taxon>Bacilli</taxon>
        <taxon>Bacillales</taxon>
        <taxon>Bacillaceae</taxon>
        <taxon>Alteribacillus</taxon>
    </lineage>
</organism>
<accession>A0A1G8JIW0</accession>
<evidence type="ECO:0000259" key="1">
    <source>
        <dbReference type="Pfam" id="PF16363"/>
    </source>
</evidence>
<dbReference type="InterPro" id="IPR016040">
    <property type="entry name" value="NAD(P)-bd_dom"/>
</dbReference>
<name>A0A1G8JIW0_9BACI</name>
<dbReference type="Gene3D" id="3.40.50.720">
    <property type="entry name" value="NAD(P)-binding Rossmann-like Domain"/>
    <property type="match status" value="1"/>
</dbReference>
<evidence type="ECO:0000313" key="3">
    <source>
        <dbReference type="Proteomes" id="UP000199017"/>
    </source>
</evidence>
<dbReference type="GO" id="GO:0016831">
    <property type="term" value="F:carboxy-lyase activity"/>
    <property type="evidence" value="ECO:0007669"/>
    <property type="project" value="InterPro"/>
</dbReference>
<dbReference type="EMBL" id="FNDU01000006">
    <property type="protein sequence ID" value="SDI30570.1"/>
    <property type="molecule type" value="Genomic_DNA"/>
</dbReference>
<sequence length="336" mass="37912">MNLKGKKLLVTGADGFIGSHLTEELVRSGYDVRAFMYYNSFNSWGWLDHSHPEVKQKIEVFLGDIRDPHGVKEAMKDCDIVFHLAALIAIPYSYHSPDTYIDTNIKGTLNVLQAARELGVEKVVHTSTSEVYGTAKYVPISENHPLQGQSPYAASKIGADQLALSFYYSFSTPVSIIRPFNTYGPRQSARAVIPTIISQIATGERKIKLGHLSPTRDFNYIQDTVRGFMEVAQSERTNGEVVNIGSDFEVSIGETVETIAEVMEVDIDIETDPQRMRPKKSEVERLWADITKAKKLFRWQPKYGGKAGFKQGIKETAEWFSHPDHLNQYKADRYNI</sequence>
<dbReference type="InterPro" id="IPR036291">
    <property type="entry name" value="NAD(P)-bd_dom_sf"/>
</dbReference>
<dbReference type="NCBIfam" id="TIGR04180">
    <property type="entry name" value="EDH_00030"/>
    <property type="match status" value="1"/>
</dbReference>
<dbReference type="RefSeq" id="WP_245917800.1">
    <property type="nucleotide sequence ID" value="NZ_FNDU01000006.1"/>
</dbReference>
<dbReference type="AlphaFoldDB" id="A0A1G8JIW0"/>